<evidence type="ECO:0000313" key="7">
    <source>
        <dbReference type="Proteomes" id="UP001628874"/>
    </source>
</evidence>
<dbReference type="InterPro" id="IPR002347">
    <property type="entry name" value="SDR_fam"/>
</dbReference>
<evidence type="ECO:0000256" key="4">
    <source>
        <dbReference type="SAM" id="Phobius"/>
    </source>
</evidence>
<comment type="caution">
    <text evidence="6">The sequence shown here is derived from an EMBL/GenBank/DDBJ whole genome shotgun (WGS) entry which is preliminary data.</text>
</comment>
<proteinExistence type="inferred from homology"/>
<dbReference type="PROSITE" id="PS00061">
    <property type="entry name" value="ADH_SHORT"/>
    <property type="match status" value="1"/>
</dbReference>
<dbReference type="PRINTS" id="PR00080">
    <property type="entry name" value="SDRFAMILY"/>
</dbReference>
<evidence type="ECO:0000259" key="5">
    <source>
        <dbReference type="SMART" id="SM00822"/>
    </source>
</evidence>
<gene>
    <name evidence="6" type="ORF">AB0759_07840</name>
</gene>
<dbReference type="InterPro" id="IPR020904">
    <property type="entry name" value="Sc_DH/Rdtase_CS"/>
</dbReference>
<dbReference type="SMART" id="SM00822">
    <property type="entry name" value="PKS_KR"/>
    <property type="match status" value="1"/>
</dbReference>
<dbReference type="Proteomes" id="UP001628874">
    <property type="component" value="Unassembled WGS sequence"/>
</dbReference>
<organism evidence="6 7">
    <name type="scientific">Scytonema tolypothrichoides VB-61278_2</name>
    <dbReference type="NCBI Taxonomy" id="3232314"/>
    <lineage>
        <taxon>Bacteria</taxon>
        <taxon>Bacillati</taxon>
        <taxon>Cyanobacteriota</taxon>
        <taxon>Cyanophyceae</taxon>
        <taxon>Nostocales</taxon>
        <taxon>Scytonemataceae</taxon>
        <taxon>Scytonema</taxon>
    </lineage>
</organism>
<comment type="similarity">
    <text evidence="1 3">Belongs to the short-chain dehydrogenases/reductases (SDR) family.</text>
</comment>
<sequence length="482" mass="53655">MNANYQNLLILTAAIIGTLLSSLLLDRWWRERIYNLNGKTVLITGGSRGLGLVLARQLVQAGVRLAICARDTTELERARTELEQRGAEVLALPCDVTDRTQVEQMVQQVRDRSKAIDILINNAGTDIVGPMDDMTMEDYDDTMKLHFWAPLYTTYAVLPSMRQRQAGRIVNISSIGGKVVSPHMVAYCASKFALTGLSEGMRTELAKEGIAVTTVCPGFIRTGVVEHVIVKGQHRKEFAWFSIADSLPFISTSAENVARQTIAAARRGDAELIVPLPAWISAKFYALFPGLFSNLLSFVNWLLPASGGIGKERAFGKDSHSFLSPSWLTYSSFRCYEVQLVLIKSKDNTVMKAYSVDIREKIVAAHIEEKISIRQVALRFAVSKSLVQKLVKQQKSHGNLQPLKPGKPRFSHLTNAELELRELVSENPDATIVEFCELFAAKTGNWVSQTAMCRSLQKLGLNRKKKHCGVAKQQLQEFKNSE</sequence>
<keyword evidence="2" id="KW-0560">Oxidoreductase</keyword>
<keyword evidence="7" id="KW-1185">Reference proteome</keyword>
<feature type="transmembrane region" description="Helical" evidence="4">
    <location>
        <begin position="6"/>
        <end position="25"/>
    </location>
</feature>
<dbReference type="EMBL" id="JBFQGM010000002">
    <property type="protein sequence ID" value="MFL9460544.1"/>
    <property type="molecule type" value="Genomic_DNA"/>
</dbReference>
<dbReference type="SUPFAM" id="SSF46689">
    <property type="entry name" value="Homeodomain-like"/>
    <property type="match status" value="1"/>
</dbReference>
<dbReference type="Pfam" id="PF01710">
    <property type="entry name" value="HTH_Tnp_IS630"/>
    <property type="match status" value="1"/>
</dbReference>
<dbReference type="InterPro" id="IPR002622">
    <property type="entry name" value="Transposase_14"/>
</dbReference>
<evidence type="ECO:0000256" key="3">
    <source>
        <dbReference type="RuleBase" id="RU000363"/>
    </source>
</evidence>
<reference evidence="6 7" key="1">
    <citation type="submission" date="2024-07" db="EMBL/GenBank/DDBJ databases">
        <authorList>
            <person name="Tripathy S."/>
        </authorList>
    </citation>
    <scope>NUCLEOTIDE SEQUENCE [LARGE SCALE GENOMIC DNA]</scope>
    <source>
        <strain evidence="6 7">VB-61278_2</strain>
    </source>
</reference>
<dbReference type="RefSeq" id="WP_202048586.1">
    <property type="nucleotide sequence ID" value="NZ_JBFQGM010000002.1"/>
</dbReference>
<dbReference type="PANTHER" id="PTHR44196">
    <property type="entry name" value="DEHYDROGENASE/REDUCTASE SDR FAMILY MEMBER 7B"/>
    <property type="match status" value="1"/>
</dbReference>
<dbReference type="InterPro" id="IPR036291">
    <property type="entry name" value="NAD(P)-bd_dom_sf"/>
</dbReference>
<dbReference type="PRINTS" id="PR00081">
    <property type="entry name" value="GDHRDH"/>
</dbReference>
<keyword evidence="4" id="KW-0472">Membrane</keyword>
<dbReference type="Pfam" id="PF00106">
    <property type="entry name" value="adh_short"/>
    <property type="match status" value="1"/>
</dbReference>
<evidence type="ECO:0000313" key="6">
    <source>
        <dbReference type="EMBL" id="MFL9460544.1"/>
    </source>
</evidence>
<accession>A0ABW8WHQ1</accession>
<dbReference type="Gene3D" id="1.10.10.10">
    <property type="entry name" value="Winged helix-like DNA-binding domain superfamily/Winged helix DNA-binding domain"/>
    <property type="match status" value="1"/>
</dbReference>
<keyword evidence="4" id="KW-0812">Transmembrane</keyword>
<dbReference type="Gene3D" id="3.40.50.720">
    <property type="entry name" value="NAD(P)-binding Rossmann-like Domain"/>
    <property type="match status" value="1"/>
</dbReference>
<dbReference type="InterPro" id="IPR009057">
    <property type="entry name" value="Homeodomain-like_sf"/>
</dbReference>
<dbReference type="PANTHER" id="PTHR44196:SF1">
    <property type="entry name" value="DEHYDROGENASE_REDUCTASE SDR FAMILY MEMBER 7B"/>
    <property type="match status" value="1"/>
</dbReference>
<dbReference type="InterPro" id="IPR057326">
    <property type="entry name" value="KR_dom"/>
</dbReference>
<keyword evidence="4" id="KW-1133">Transmembrane helix</keyword>
<feature type="domain" description="Ketoreductase" evidence="5">
    <location>
        <begin position="39"/>
        <end position="218"/>
    </location>
</feature>
<name>A0ABW8WHQ1_9CYAN</name>
<evidence type="ECO:0000256" key="2">
    <source>
        <dbReference type="ARBA" id="ARBA00023002"/>
    </source>
</evidence>
<dbReference type="SUPFAM" id="SSF51735">
    <property type="entry name" value="NAD(P)-binding Rossmann-fold domains"/>
    <property type="match status" value="1"/>
</dbReference>
<dbReference type="InterPro" id="IPR036388">
    <property type="entry name" value="WH-like_DNA-bd_sf"/>
</dbReference>
<evidence type="ECO:0000256" key="1">
    <source>
        <dbReference type="ARBA" id="ARBA00006484"/>
    </source>
</evidence>
<protein>
    <submittedName>
        <fullName evidence="6">SDR family NAD(P)-dependent oxidoreductase</fullName>
    </submittedName>
</protein>